<dbReference type="Proteomes" id="UP000187012">
    <property type="component" value="Unassembled WGS sequence"/>
</dbReference>
<sequence length="148" mass="16491">MRILCQSNAGASLPESARCRGETDRTEFAPLKVGDEYIVYGLMFLFSRVDFLVCPGGTGPYWMPSNLFSVSDSTLPAWRICLTAQVRDYQGLLATFGITALVGYDALVSDYQHYVGILERDPVHLQRFFAAKQLVDQWQNARSGDDPG</sequence>
<name>A0A1N7RKE6_9BURK</name>
<keyword evidence="2" id="KW-1185">Reference proteome</keyword>
<dbReference type="AlphaFoldDB" id="A0A1N7RKE6"/>
<evidence type="ECO:0000313" key="2">
    <source>
        <dbReference type="Proteomes" id="UP000187012"/>
    </source>
</evidence>
<dbReference type="OrthoDB" id="6454134at2"/>
<gene>
    <name evidence="1" type="ORF">BN2475_50094</name>
</gene>
<organism evidence="1 2">
    <name type="scientific">Paraburkholderia ribeironis</name>
    <dbReference type="NCBI Taxonomy" id="1247936"/>
    <lineage>
        <taxon>Bacteria</taxon>
        <taxon>Pseudomonadati</taxon>
        <taxon>Pseudomonadota</taxon>
        <taxon>Betaproteobacteria</taxon>
        <taxon>Burkholderiales</taxon>
        <taxon>Burkholderiaceae</taxon>
        <taxon>Paraburkholderia</taxon>
    </lineage>
</organism>
<reference evidence="1 2" key="1">
    <citation type="submission" date="2016-12" db="EMBL/GenBank/DDBJ databases">
        <authorList>
            <person name="Song W.-J."/>
            <person name="Kurnit D.M."/>
        </authorList>
    </citation>
    <scope>NUCLEOTIDE SEQUENCE [LARGE SCALE GENOMIC DNA]</scope>
    <source>
        <strain evidence="1 2">STM7296</strain>
    </source>
</reference>
<dbReference type="STRING" id="1247936.BN2475_50094"/>
<proteinExistence type="predicted"/>
<accession>A0A1N7RKE6</accession>
<protein>
    <submittedName>
        <fullName evidence="1">Uncharacterized protein</fullName>
    </submittedName>
</protein>
<dbReference type="EMBL" id="CYGX02000005">
    <property type="protein sequence ID" value="SIT35569.1"/>
    <property type="molecule type" value="Genomic_DNA"/>
</dbReference>
<evidence type="ECO:0000313" key="1">
    <source>
        <dbReference type="EMBL" id="SIT35569.1"/>
    </source>
</evidence>